<dbReference type="InterPro" id="IPR055631">
    <property type="entry name" value="DUF7207"/>
</dbReference>
<name>A0A381T4C6_9ZZZZ</name>
<organism evidence="1">
    <name type="scientific">marine metagenome</name>
    <dbReference type="NCBI Taxonomy" id="408172"/>
    <lineage>
        <taxon>unclassified sequences</taxon>
        <taxon>metagenomes</taxon>
        <taxon>ecological metagenomes</taxon>
    </lineage>
</organism>
<dbReference type="EMBL" id="UINC01003947">
    <property type="protein sequence ID" value="SVA10574.1"/>
    <property type="molecule type" value="Genomic_DNA"/>
</dbReference>
<accession>A0A381T4C6</accession>
<gene>
    <name evidence="1" type="ORF">METZ01_LOCUS63428</name>
</gene>
<dbReference type="Pfam" id="PF23837">
    <property type="entry name" value="DUF7207"/>
    <property type="match status" value="1"/>
</dbReference>
<dbReference type="AlphaFoldDB" id="A0A381T4C6"/>
<reference evidence="1" key="1">
    <citation type="submission" date="2018-05" db="EMBL/GenBank/DDBJ databases">
        <authorList>
            <person name="Lanie J.A."/>
            <person name="Ng W.-L."/>
            <person name="Kazmierczak K.M."/>
            <person name="Andrzejewski T.M."/>
            <person name="Davidsen T.M."/>
            <person name="Wayne K.J."/>
            <person name="Tettelin H."/>
            <person name="Glass J.I."/>
            <person name="Rusch D."/>
            <person name="Podicherti R."/>
            <person name="Tsui H.-C.T."/>
            <person name="Winkler M.E."/>
        </authorList>
    </citation>
    <scope>NUCLEOTIDE SEQUENCE</scope>
</reference>
<protein>
    <submittedName>
        <fullName evidence="1">Uncharacterized protein</fullName>
    </submittedName>
</protein>
<sequence length="127" mass="15567">MRFNELTNENYLMFALLHYDNPHCVDIKEYFEDVRKLKYIKRLFNRYKEDNVMKERLILNHLISFYNVFSNEAATRLLFFRVGKEYHSLLKTFLVFLNKMPEQVNENLYSSDIKMDDKIIEILRKIN</sequence>
<proteinExistence type="predicted"/>
<evidence type="ECO:0000313" key="1">
    <source>
        <dbReference type="EMBL" id="SVA10574.1"/>
    </source>
</evidence>